<evidence type="ECO:0000313" key="1">
    <source>
        <dbReference type="EMBL" id="MCQ8897425.1"/>
    </source>
</evidence>
<sequence length="369" mass="41647">MKALRIIAGERARKHIAQHGLSPFDVQAIPGAAGGPKGLILQGLDHFLFGQWFNAAHLEQRAASGTKPLQLLGASIGAWRMAAAASSEPVEALKRLAWQYCEAQRYGKQVNRHQITEVCHSMVQQLVADQAHSMSLPQHKQLFVWVNRGLSPLHHAQQQRERKRGFAAAVLANSINRNHLSRYFERWIFHSPGAATAWLDQPFDAIPTHRAELHPLNIRDALLASGSIPFVLNPVQHIVKAMPDDAHTVQHHEGPFWDGGLTDYHLALPYHRLDGLVLYPHFASTVTPGWLDKFLKLRKARPDWMSNVVLLCPTDEFVNSLPAKKIPDRSDFKRYGLDHDQRIAHWNAAIAESHRLADEFANWLEQPRL</sequence>
<gene>
    <name evidence="1" type="ORF">NQT62_13365</name>
</gene>
<keyword evidence="2" id="KW-1185">Reference proteome</keyword>
<name>A0ABT1WIU1_9BURK</name>
<organism evidence="1 2">
    <name type="scientific">Limnobacter humi</name>
    <dbReference type="NCBI Taxonomy" id="1778671"/>
    <lineage>
        <taxon>Bacteria</taxon>
        <taxon>Pseudomonadati</taxon>
        <taxon>Pseudomonadota</taxon>
        <taxon>Betaproteobacteria</taxon>
        <taxon>Burkholderiales</taxon>
        <taxon>Burkholderiaceae</taxon>
        <taxon>Limnobacter</taxon>
    </lineage>
</organism>
<reference evidence="1 2" key="1">
    <citation type="submission" date="2022-07" db="EMBL/GenBank/DDBJ databases">
        <authorList>
            <person name="Xamxidin M."/>
            <person name="Wu M."/>
        </authorList>
    </citation>
    <scope>NUCLEOTIDE SEQUENCE [LARGE SCALE GENOMIC DNA]</scope>
    <source>
        <strain evidence="1 2">NBRC 111650</strain>
    </source>
</reference>
<dbReference type="EMBL" id="JANIGO010000005">
    <property type="protein sequence ID" value="MCQ8897425.1"/>
    <property type="molecule type" value="Genomic_DNA"/>
</dbReference>
<dbReference type="RefSeq" id="WP_256765232.1">
    <property type="nucleotide sequence ID" value="NZ_JANIGO010000005.1"/>
</dbReference>
<protein>
    <submittedName>
        <fullName evidence="1">Patatin-like phospholipase family protein</fullName>
    </submittedName>
</protein>
<comment type="caution">
    <text evidence="1">The sequence shown here is derived from an EMBL/GenBank/DDBJ whole genome shotgun (WGS) entry which is preliminary data.</text>
</comment>
<accession>A0ABT1WIU1</accession>
<dbReference type="Proteomes" id="UP001204142">
    <property type="component" value="Unassembled WGS sequence"/>
</dbReference>
<dbReference type="InterPro" id="IPR016035">
    <property type="entry name" value="Acyl_Trfase/lysoPLipase"/>
</dbReference>
<dbReference type="SUPFAM" id="SSF52151">
    <property type="entry name" value="FabD/lysophospholipase-like"/>
    <property type="match status" value="1"/>
</dbReference>
<proteinExistence type="predicted"/>
<evidence type="ECO:0000313" key="2">
    <source>
        <dbReference type="Proteomes" id="UP001204142"/>
    </source>
</evidence>